<accession>A0A5K1IT45</accession>
<dbReference type="AlphaFoldDB" id="A0A5K1IT45"/>
<dbReference type="EMBL" id="CABWIC010000007">
    <property type="protein sequence ID" value="VWL91570.1"/>
    <property type="molecule type" value="Genomic_DNA"/>
</dbReference>
<organism evidence="1 2">
    <name type="scientific">Collinsella intestinalis</name>
    <dbReference type="NCBI Taxonomy" id="147207"/>
    <lineage>
        <taxon>Bacteria</taxon>
        <taxon>Bacillati</taxon>
        <taxon>Actinomycetota</taxon>
        <taxon>Coriobacteriia</taxon>
        <taxon>Coriobacteriales</taxon>
        <taxon>Coriobacteriaceae</taxon>
        <taxon>Collinsella</taxon>
    </lineage>
</organism>
<evidence type="ECO:0000313" key="2">
    <source>
        <dbReference type="Proteomes" id="UP000405524"/>
    </source>
</evidence>
<evidence type="ECO:0008006" key="3">
    <source>
        <dbReference type="Google" id="ProtNLM"/>
    </source>
</evidence>
<name>A0A5K1IT45_9ACTN</name>
<protein>
    <recommendedName>
        <fullName evidence="3">Integrase</fullName>
    </recommendedName>
</protein>
<dbReference type="Proteomes" id="UP000405524">
    <property type="component" value="Unassembled WGS sequence"/>
</dbReference>
<sequence>MPSGVDFSEIQRMADEFTEAVGKDREGAKRLLLLYAGVDRLKDLTEVQARDVEGYMRSVIKLHRERNK</sequence>
<proteinExistence type="predicted"/>
<evidence type="ECO:0000313" key="1">
    <source>
        <dbReference type="EMBL" id="VWL91570.1"/>
    </source>
</evidence>
<reference evidence="1 2" key="1">
    <citation type="submission" date="2019-10" db="EMBL/GenBank/DDBJ databases">
        <authorList>
            <person name="Wolf R A."/>
        </authorList>
    </citation>
    <scope>NUCLEOTIDE SEQUENCE [LARGE SCALE GENOMIC DNA]</scope>
    <source>
        <strain evidence="1">Collinsella_intestinalis_DSM_13632</strain>
    </source>
</reference>
<gene>
    <name evidence="1" type="ORF">JKKLCJKK_00356</name>
</gene>